<evidence type="ECO:0000259" key="1">
    <source>
        <dbReference type="Pfam" id="PF04149"/>
    </source>
</evidence>
<dbReference type="RefSeq" id="WP_359789915.1">
    <property type="nucleotide sequence ID" value="NZ_JBEYBN010000025.1"/>
</dbReference>
<protein>
    <submittedName>
        <fullName evidence="2">DUF397 domain-containing protein</fullName>
    </submittedName>
</protein>
<dbReference type="Proteomes" id="UP001550603">
    <property type="component" value="Unassembled WGS sequence"/>
</dbReference>
<evidence type="ECO:0000313" key="3">
    <source>
        <dbReference type="Proteomes" id="UP001550603"/>
    </source>
</evidence>
<evidence type="ECO:0000313" key="2">
    <source>
        <dbReference type="EMBL" id="MEU2268457.1"/>
    </source>
</evidence>
<feature type="domain" description="DUF397" evidence="1">
    <location>
        <begin position="10"/>
        <end position="62"/>
    </location>
</feature>
<gene>
    <name evidence="2" type="ORF">ABZ568_19030</name>
</gene>
<organism evidence="2 3">
    <name type="scientific">Streptomyces olindensis</name>
    <dbReference type="NCBI Taxonomy" id="358823"/>
    <lineage>
        <taxon>Bacteria</taxon>
        <taxon>Bacillati</taxon>
        <taxon>Actinomycetota</taxon>
        <taxon>Actinomycetes</taxon>
        <taxon>Kitasatosporales</taxon>
        <taxon>Streptomycetaceae</taxon>
        <taxon>Streptomyces</taxon>
    </lineage>
</organism>
<accession>A0ABV2XWQ4</accession>
<name>A0ABV2XWQ4_9ACTN</name>
<dbReference type="Pfam" id="PF04149">
    <property type="entry name" value="DUF397"/>
    <property type="match status" value="1"/>
</dbReference>
<reference evidence="2 3" key="1">
    <citation type="submission" date="2024-06" db="EMBL/GenBank/DDBJ databases">
        <title>The Natural Products Discovery Center: Release of the First 8490 Sequenced Strains for Exploring Actinobacteria Biosynthetic Diversity.</title>
        <authorList>
            <person name="Kalkreuter E."/>
            <person name="Kautsar S.A."/>
            <person name="Yang D."/>
            <person name="Bader C.D."/>
            <person name="Teijaro C.N."/>
            <person name="Fluegel L."/>
            <person name="Davis C.M."/>
            <person name="Simpson J.R."/>
            <person name="Lauterbach L."/>
            <person name="Steele A.D."/>
            <person name="Gui C."/>
            <person name="Meng S."/>
            <person name="Li G."/>
            <person name="Viehrig K."/>
            <person name="Ye F."/>
            <person name="Su P."/>
            <person name="Kiefer A.F."/>
            <person name="Nichols A."/>
            <person name="Cepeda A.J."/>
            <person name="Yan W."/>
            <person name="Fan B."/>
            <person name="Jiang Y."/>
            <person name="Adhikari A."/>
            <person name="Zheng C.-J."/>
            <person name="Schuster L."/>
            <person name="Cowan T.M."/>
            <person name="Smanski M.J."/>
            <person name="Chevrette M.G."/>
            <person name="De Carvalho L.P.S."/>
            <person name="Shen B."/>
        </authorList>
    </citation>
    <scope>NUCLEOTIDE SEQUENCE [LARGE SCALE GENOMIC DNA]</scope>
    <source>
        <strain evidence="2 3">NPDC019583</strain>
    </source>
</reference>
<proteinExistence type="predicted"/>
<comment type="caution">
    <text evidence="2">The sequence shown here is derived from an EMBL/GenBank/DDBJ whole genome shotgun (WGS) entry which is preliminary data.</text>
</comment>
<sequence length="72" mass="7646">MARTEGPITGWYKSSYSGGDQGECLEVAPGHPDIPVRDSKTPHSPILLLSPPCWTAFVTAVKHGHLTAASCN</sequence>
<keyword evidence="3" id="KW-1185">Reference proteome</keyword>
<dbReference type="InterPro" id="IPR007278">
    <property type="entry name" value="DUF397"/>
</dbReference>
<dbReference type="EMBL" id="JBEYBN010000025">
    <property type="protein sequence ID" value="MEU2268457.1"/>
    <property type="molecule type" value="Genomic_DNA"/>
</dbReference>